<dbReference type="HOGENOM" id="CLU_3316397_0_0_5"/>
<dbReference type="Proteomes" id="UP000019666">
    <property type="component" value="Unassembled WGS sequence"/>
</dbReference>
<gene>
    <name evidence="2" type="ORF">Rumeso_04212</name>
</gene>
<protein>
    <submittedName>
        <fullName evidence="2">Uncharacterized protein</fullName>
    </submittedName>
</protein>
<reference evidence="2 3" key="1">
    <citation type="submission" date="2013-02" db="EMBL/GenBank/DDBJ databases">
        <authorList>
            <person name="Fiebig A."/>
            <person name="Goeker M."/>
            <person name="Klenk H.-P.P."/>
        </authorList>
    </citation>
    <scope>NUCLEOTIDE SEQUENCE [LARGE SCALE GENOMIC DNA]</scope>
    <source>
        <strain evidence="2 3">DSM 19309</strain>
    </source>
</reference>
<proteinExistence type="predicted"/>
<dbReference type="AlphaFoldDB" id="A0A017HIK8"/>
<dbReference type="EMBL" id="AOSK01000120">
    <property type="protein sequence ID" value="EYD74155.1"/>
    <property type="molecule type" value="Genomic_DNA"/>
</dbReference>
<evidence type="ECO:0000256" key="1">
    <source>
        <dbReference type="SAM" id="MobiDB-lite"/>
    </source>
</evidence>
<accession>A0A017HIK8</accession>
<feature type="region of interest" description="Disordered" evidence="1">
    <location>
        <begin position="1"/>
        <end position="39"/>
    </location>
</feature>
<evidence type="ECO:0000313" key="2">
    <source>
        <dbReference type="EMBL" id="EYD74155.1"/>
    </source>
</evidence>
<keyword evidence="3" id="KW-1185">Reference proteome</keyword>
<feature type="compositionally biased region" description="Basic and acidic residues" evidence="1">
    <location>
        <begin position="1"/>
        <end position="10"/>
    </location>
</feature>
<sequence>MSHEDPDGPARPHSPGSGGSRDEVMRVRCRSRTGGLTQR</sequence>
<name>A0A017HIK8_9RHOB</name>
<evidence type="ECO:0000313" key="3">
    <source>
        <dbReference type="Proteomes" id="UP000019666"/>
    </source>
</evidence>
<organism evidence="2 3">
    <name type="scientific">Rubellimicrobium mesophilum DSM 19309</name>
    <dbReference type="NCBI Taxonomy" id="442562"/>
    <lineage>
        <taxon>Bacteria</taxon>
        <taxon>Pseudomonadati</taxon>
        <taxon>Pseudomonadota</taxon>
        <taxon>Alphaproteobacteria</taxon>
        <taxon>Rhodobacterales</taxon>
        <taxon>Roseobacteraceae</taxon>
        <taxon>Rubellimicrobium</taxon>
    </lineage>
</organism>
<comment type="caution">
    <text evidence="2">The sequence shown here is derived from an EMBL/GenBank/DDBJ whole genome shotgun (WGS) entry which is preliminary data.</text>
</comment>